<dbReference type="EMBL" id="MU157886">
    <property type="protein sequence ID" value="KAF9525285.1"/>
    <property type="molecule type" value="Genomic_DNA"/>
</dbReference>
<comment type="cofactor">
    <cofactor evidence="1">
        <name>Mg(2+)</name>
        <dbReference type="ChEBI" id="CHEBI:18420"/>
    </cofactor>
</comment>
<keyword evidence="1" id="KW-0233">DNA recombination</keyword>
<dbReference type="PANTHER" id="PTHR10492:SF57">
    <property type="entry name" value="ATP-DEPENDENT DNA HELICASE"/>
    <property type="match status" value="1"/>
</dbReference>
<dbReference type="AlphaFoldDB" id="A0A9P6EA52"/>
<dbReference type="Pfam" id="PF05970">
    <property type="entry name" value="PIF1"/>
    <property type="match status" value="1"/>
</dbReference>
<dbReference type="GO" id="GO:0016787">
    <property type="term" value="F:hydrolase activity"/>
    <property type="evidence" value="ECO:0007669"/>
    <property type="project" value="UniProtKB-KW"/>
</dbReference>
<feature type="domain" description="DNA helicase Pif1-like DEAD-box helicase" evidence="2">
    <location>
        <begin position="11"/>
        <end position="85"/>
    </location>
</feature>
<protein>
    <recommendedName>
        <fullName evidence="1">ATP-dependent DNA helicase</fullName>
        <ecNumber evidence="1">5.6.2.3</ecNumber>
    </recommendedName>
</protein>
<dbReference type="Gene3D" id="3.40.50.300">
    <property type="entry name" value="P-loop containing nucleotide triphosphate hydrolases"/>
    <property type="match status" value="1"/>
</dbReference>
<dbReference type="InterPro" id="IPR010285">
    <property type="entry name" value="DNA_helicase_pif1-like_DEAD"/>
</dbReference>
<dbReference type="GO" id="GO:0006310">
    <property type="term" value="P:DNA recombination"/>
    <property type="evidence" value="ECO:0007669"/>
    <property type="project" value="UniProtKB-KW"/>
</dbReference>
<evidence type="ECO:0000259" key="2">
    <source>
        <dbReference type="Pfam" id="PF05970"/>
    </source>
</evidence>
<evidence type="ECO:0000313" key="3">
    <source>
        <dbReference type="EMBL" id="KAF9525285.1"/>
    </source>
</evidence>
<dbReference type="GO" id="GO:0043139">
    <property type="term" value="F:5'-3' DNA helicase activity"/>
    <property type="evidence" value="ECO:0007669"/>
    <property type="project" value="UniProtKB-EC"/>
</dbReference>
<reference evidence="3" key="1">
    <citation type="submission" date="2020-11" db="EMBL/GenBank/DDBJ databases">
        <authorList>
            <consortium name="DOE Joint Genome Institute"/>
            <person name="Ahrendt S."/>
            <person name="Riley R."/>
            <person name="Andreopoulos W."/>
            <person name="Labutti K."/>
            <person name="Pangilinan J."/>
            <person name="Ruiz-Duenas F.J."/>
            <person name="Barrasa J.M."/>
            <person name="Sanchez-Garcia M."/>
            <person name="Camarero S."/>
            <person name="Miyauchi S."/>
            <person name="Serrano A."/>
            <person name="Linde D."/>
            <person name="Babiker R."/>
            <person name="Drula E."/>
            <person name="Ayuso-Fernandez I."/>
            <person name="Pacheco R."/>
            <person name="Padilla G."/>
            <person name="Ferreira P."/>
            <person name="Barriuso J."/>
            <person name="Kellner H."/>
            <person name="Castanera R."/>
            <person name="Alfaro M."/>
            <person name="Ramirez L."/>
            <person name="Pisabarro A.G."/>
            <person name="Kuo A."/>
            <person name="Tritt A."/>
            <person name="Lipzen A."/>
            <person name="He G."/>
            <person name="Yan M."/>
            <person name="Ng V."/>
            <person name="Cullen D."/>
            <person name="Martin F."/>
            <person name="Rosso M.-N."/>
            <person name="Henrissat B."/>
            <person name="Hibbett D."/>
            <person name="Martinez A.T."/>
            <person name="Grigoriev I.V."/>
        </authorList>
    </citation>
    <scope>NUCLEOTIDE SEQUENCE</scope>
    <source>
        <strain evidence="3">CBS 506.95</strain>
    </source>
</reference>
<keyword evidence="4" id="KW-1185">Reference proteome</keyword>
<keyword evidence="1" id="KW-0227">DNA damage</keyword>
<keyword evidence="1" id="KW-0378">Hydrolase</keyword>
<comment type="similarity">
    <text evidence="1">Belongs to the helicase family.</text>
</comment>
<dbReference type="PANTHER" id="PTHR10492">
    <property type="match status" value="1"/>
</dbReference>
<gene>
    <name evidence="3" type="ORF">CPB83DRAFT_772313</name>
</gene>
<comment type="caution">
    <text evidence="3">The sequence shown here is derived from an EMBL/GenBank/DDBJ whole genome shotgun (WGS) entry which is preliminary data.</text>
</comment>
<keyword evidence="1" id="KW-0067">ATP-binding</keyword>
<sequence>MDRAVSRYRHFNNEQRDVFDEVWDAVEQGRPLCMFVEGKAGTTTIINALCDALRASGRIVLPTATSAFAGQLYPGGRTTHSMFKV</sequence>
<accession>A0A9P6EA52</accession>
<dbReference type="GO" id="GO:0006281">
    <property type="term" value="P:DNA repair"/>
    <property type="evidence" value="ECO:0007669"/>
    <property type="project" value="UniProtKB-KW"/>
</dbReference>
<organism evidence="3 4">
    <name type="scientific">Crepidotus variabilis</name>
    <dbReference type="NCBI Taxonomy" id="179855"/>
    <lineage>
        <taxon>Eukaryota</taxon>
        <taxon>Fungi</taxon>
        <taxon>Dikarya</taxon>
        <taxon>Basidiomycota</taxon>
        <taxon>Agaricomycotina</taxon>
        <taxon>Agaricomycetes</taxon>
        <taxon>Agaricomycetidae</taxon>
        <taxon>Agaricales</taxon>
        <taxon>Agaricineae</taxon>
        <taxon>Crepidotaceae</taxon>
        <taxon>Crepidotus</taxon>
    </lineage>
</organism>
<evidence type="ECO:0000256" key="1">
    <source>
        <dbReference type="RuleBase" id="RU363044"/>
    </source>
</evidence>
<keyword evidence="1" id="KW-0547">Nucleotide-binding</keyword>
<dbReference type="Proteomes" id="UP000807306">
    <property type="component" value="Unassembled WGS sequence"/>
</dbReference>
<dbReference type="OrthoDB" id="3366231at2759"/>
<evidence type="ECO:0000313" key="4">
    <source>
        <dbReference type="Proteomes" id="UP000807306"/>
    </source>
</evidence>
<name>A0A9P6EA52_9AGAR</name>
<dbReference type="InterPro" id="IPR027417">
    <property type="entry name" value="P-loop_NTPase"/>
</dbReference>
<keyword evidence="1" id="KW-0347">Helicase</keyword>
<proteinExistence type="inferred from homology"/>
<dbReference type="EC" id="5.6.2.3" evidence="1"/>
<comment type="catalytic activity">
    <reaction evidence="1">
        <text>ATP + H2O = ADP + phosphate + H(+)</text>
        <dbReference type="Rhea" id="RHEA:13065"/>
        <dbReference type="ChEBI" id="CHEBI:15377"/>
        <dbReference type="ChEBI" id="CHEBI:15378"/>
        <dbReference type="ChEBI" id="CHEBI:30616"/>
        <dbReference type="ChEBI" id="CHEBI:43474"/>
        <dbReference type="ChEBI" id="CHEBI:456216"/>
        <dbReference type="EC" id="5.6.2.3"/>
    </reaction>
</comment>
<dbReference type="GO" id="GO:0005524">
    <property type="term" value="F:ATP binding"/>
    <property type="evidence" value="ECO:0007669"/>
    <property type="project" value="UniProtKB-KW"/>
</dbReference>
<keyword evidence="1" id="KW-0234">DNA repair</keyword>
<dbReference type="GO" id="GO:0000723">
    <property type="term" value="P:telomere maintenance"/>
    <property type="evidence" value="ECO:0007669"/>
    <property type="project" value="InterPro"/>
</dbReference>